<evidence type="ECO:0000313" key="2">
    <source>
        <dbReference type="EMBL" id="CNT64293.1"/>
    </source>
</evidence>
<evidence type="ECO:0000256" key="1">
    <source>
        <dbReference type="SAM" id="Phobius"/>
    </source>
</evidence>
<keyword evidence="1" id="KW-0472">Membrane</keyword>
<name>A0A655BP73_SALET</name>
<organism evidence="2 3">
    <name type="scientific">Salmonella enterica subsp. enterica serovar Bovismorbificans</name>
    <dbReference type="NCBI Taxonomy" id="58097"/>
    <lineage>
        <taxon>Bacteria</taxon>
        <taxon>Pseudomonadati</taxon>
        <taxon>Pseudomonadota</taxon>
        <taxon>Gammaproteobacteria</taxon>
        <taxon>Enterobacterales</taxon>
        <taxon>Enterobacteriaceae</taxon>
        <taxon>Salmonella</taxon>
    </lineage>
</organism>
<evidence type="ECO:0000313" key="3">
    <source>
        <dbReference type="Proteomes" id="UP000041314"/>
    </source>
</evidence>
<feature type="transmembrane region" description="Helical" evidence="1">
    <location>
        <begin position="52"/>
        <end position="70"/>
    </location>
</feature>
<accession>A0A655BP73</accession>
<reference evidence="2 3" key="1">
    <citation type="submission" date="2015-03" db="EMBL/GenBank/DDBJ databases">
        <authorList>
            <consortium name="Pathogen Informatics"/>
        </authorList>
    </citation>
    <scope>NUCLEOTIDE SEQUENCE [LARGE SCALE GENOMIC DNA]</scope>
    <source>
        <strain evidence="2 3">A1104</strain>
    </source>
</reference>
<dbReference type="EMBL" id="CQPA01000002">
    <property type="protein sequence ID" value="CNT64293.1"/>
    <property type="molecule type" value="Genomic_DNA"/>
</dbReference>
<dbReference type="AlphaFoldDB" id="A0A655BP73"/>
<dbReference type="Proteomes" id="UP000041314">
    <property type="component" value="Unassembled WGS sequence"/>
</dbReference>
<proteinExistence type="predicted"/>
<protein>
    <submittedName>
        <fullName evidence="2">Uncharacterized protein</fullName>
    </submittedName>
</protein>
<keyword evidence="1" id="KW-0812">Transmembrane</keyword>
<sequence>MAVTGVLFKKRPQGGHDFTDGLRELGLMRVALLYMVEERFQRTCLIHRYKNLLYINVVVFAFYQNMYLQFSTIPSAM</sequence>
<keyword evidence="1" id="KW-1133">Transmembrane helix</keyword>
<gene>
    <name evidence="2" type="ORF">ERS008198_00519</name>
</gene>